<evidence type="ECO:0000256" key="5">
    <source>
        <dbReference type="ARBA" id="ARBA00022792"/>
    </source>
</evidence>
<comment type="subunit">
    <text evidence="12">Component of the PAM complex.</text>
</comment>
<keyword evidence="3 12" id="KW-0813">Transport</keyword>
<dbReference type="AlphaFoldDB" id="A0A2A9NV99"/>
<comment type="similarity">
    <text evidence="2 12">Belongs to the PAM17 family.</text>
</comment>
<comment type="function">
    <text evidence="12">Component of the PAM complex, a complex required for the translocation of transit peptide-containing proteins from the inner membrane into the mitochondrial matrix in an ATP-dependent manner.</text>
</comment>
<proteinExistence type="inferred from homology"/>
<feature type="region of interest" description="Disordered" evidence="13">
    <location>
        <begin position="22"/>
        <end position="45"/>
    </location>
</feature>
<dbReference type="Pfam" id="PF08566">
    <property type="entry name" value="Pam17"/>
    <property type="match status" value="1"/>
</dbReference>
<keyword evidence="4 12" id="KW-0812">Transmembrane</keyword>
<dbReference type="InterPro" id="IPR013875">
    <property type="entry name" value="Pam17"/>
</dbReference>
<evidence type="ECO:0000256" key="3">
    <source>
        <dbReference type="ARBA" id="ARBA00022448"/>
    </source>
</evidence>
<gene>
    <name evidence="14" type="ORF">AMATHDRAFT_142028</name>
</gene>
<evidence type="ECO:0000256" key="10">
    <source>
        <dbReference type="ARBA" id="ARBA00023128"/>
    </source>
</evidence>
<evidence type="ECO:0000313" key="14">
    <source>
        <dbReference type="EMBL" id="PFH51696.1"/>
    </source>
</evidence>
<feature type="transmembrane region" description="Helical" evidence="12">
    <location>
        <begin position="68"/>
        <end position="87"/>
    </location>
</feature>
<evidence type="ECO:0000256" key="2">
    <source>
        <dbReference type="ARBA" id="ARBA00006837"/>
    </source>
</evidence>
<dbReference type="OrthoDB" id="5970083at2759"/>
<feature type="compositionally biased region" description="Low complexity" evidence="13">
    <location>
        <begin position="36"/>
        <end position="45"/>
    </location>
</feature>
<keyword evidence="11 12" id="KW-0472">Membrane</keyword>
<keyword evidence="15" id="KW-1185">Reference proteome</keyword>
<evidence type="ECO:0000256" key="11">
    <source>
        <dbReference type="ARBA" id="ARBA00023136"/>
    </source>
</evidence>
<evidence type="ECO:0000256" key="12">
    <source>
        <dbReference type="RuleBase" id="RU367146"/>
    </source>
</evidence>
<feature type="transmembrane region" description="Helical" evidence="12">
    <location>
        <begin position="102"/>
        <end position="128"/>
    </location>
</feature>
<name>A0A2A9NV99_9AGAR</name>
<keyword evidence="7" id="KW-0809">Transit peptide</keyword>
<dbReference type="GO" id="GO:0030150">
    <property type="term" value="P:protein import into mitochondrial matrix"/>
    <property type="evidence" value="ECO:0007669"/>
    <property type="project" value="UniProtKB-UniRule"/>
</dbReference>
<evidence type="ECO:0000256" key="13">
    <source>
        <dbReference type="SAM" id="MobiDB-lite"/>
    </source>
</evidence>
<reference evidence="14 15" key="1">
    <citation type="submission" date="2014-02" db="EMBL/GenBank/DDBJ databases">
        <title>Transposable element dynamics among asymbiotic and ectomycorrhizal Amanita fungi.</title>
        <authorList>
            <consortium name="DOE Joint Genome Institute"/>
            <person name="Hess J."/>
            <person name="Skrede I."/>
            <person name="Wolfe B."/>
            <person name="LaButti K."/>
            <person name="Ohm R.A."/>
            <person name="Grigoriev I.V."/>
            <person name="Pringle A."/>
        </authorList>
    </citation>
    <scope>NUCLEOTIDE SEQUENCE [LARGE SCALE GENOMIC DNA]</scope>
    <source>
        <strain evidence="14 15">SKay4041</strain>
    </source>
</reference>
<accession>A0A2A9NV99</accession>
<dbReference type="Proteomes" id="UP000242287">
    <property type="component" value="Unassembled WGS sequence"/>
</dbReference>
<dbReference type="EMBL" id="KZ301985">
    <property type="protein sequence ID" value="PFH51696.1"/>
    <property type="molecule type" value="Genomic_DNA"/>
</dbReference>
<evidence type="ECO:0000256" key="8">
    <source>
        <dbReference type="ARBA" id="ARBA00022989"/>
    </source>
</evidence>
<comment type="subcellular location">
    <subcellularLocation>
        <location evidence="1 12">Mitochondrion inner membrane</location>
        <topology evidence="1 12">Multi-pass membrane protein</topology>
    </subcellularLocation>
</comment>
<evidence type="ECO:0000313" key="15">
    <source>
        <dbReference type="Proteomes" id="UP000242287"/>
    </source>
</evidence>
<dbReference type="GO" id="GO:0001405">
    <property type="term" value="C:PAM complex, Tim23 associated import motor"/>
    <property type="evidence" value="ECO:0007669"/>
    <property type="project" value="UniProtKB-UniRule"/>
</dbReference>
<evidence type="ECO:0000256" key="9">
    <source>
        <dbReference type="ARBA" id="ARBA00023010"/>
    </source>
</evidence>
<protein>
    <recommendedName>
        <fullName evidence="12">Presequence translocated-associated motor subunit PAM17</fullName>
    </recommendedName>
</protein>
<keyword evidence="10 12" id="KW-0496">Mitochondrion</keyword>
<evidence type="ECO:0000256" key="6">
    <source>
        <dbReference type="ARBA" id="ARBA00022927"/>
    </source>
</evidence>
<evidence type="ECO:0000256" key="1">
    <source>
        <dbReference type="ARBA" id="ARBA00004448"/>
    </source>
</evidence>
<dbReference type="PANTHER" id="PTHR28021">
    <property type="entry name" value="PRESEQUENCE TRANSLOCATED-ASSOCIATED MOTOR SUBUNIT PAM17, MITOCHONDRIAL"/>
    <property type="match status" value="1"/>
</dbReference>
<keyword evidence="8 12" id="KW-1133">Transmembrane helix</keyword>
<organism evidence="14 15">
    <name type="scientific">Amanita thiersii Skay4041</name>
    <dbReference type="NCBI Taxonomy" id="703135"/>
    <lineage>
        <taxon>Eukaryota</taxon>
        <taxon>Fungi</taxon>
        <taxon>Dikarya</taxon>
        <taxon>Basidiomycota</taxon>
        <taxon>Agaricomycotina</taxon>
        <taxon>Agaricomycetes</taxon>
        <taxon>Agaricomycetidae</taxon>
        <taxon>Agaricales</taxon>
        <taxon>Pluteineae</taxon>
        <taxon>Amanitaceae</taxon>
        <taxon>Amanita</taxon>
    </lineage>
</organism>
<dbReference type="STRING" id="703135.A0A2A9NV99"/>
<sequence length="199" mass="22446">MLEKQLLRNLSSSTRSFSRRLCSKPRGFTRPNSTSAGAEAAKPQAAPTNLPWTEYLAIRRNKRRWQTAVTIPCALLGFAGGAAYFGTRETDATKPIMGIDPFFFYGICTVGCAGVGWLLGPSLGTALWRSTHRRLVTLIDARDREFYARIAKNRVDASLQTPTQPVPDYYGEKIGSLHQYRQWLRDQAKYKRRTSLPEE</sequence>
<evidence type="ECO:0000256" key="4">
    <source>
        <dbReference type="ARBA" id="ARBA00022692"/>
    </source>
</evidence>
<evidence type="ECO:0000256" key="7">
    <source>
        <dbReference type="ARBA" id="ARBA00022946"/>
    </source>
</evidence>
<keyword evidence="9 12" id="KW-0811">Translocation</keyword>
<keyword evidence="5 12" id="KW-0999">Mitochondrion inner membrane</keyword>
<keyword evidence="6 12" id="KW-0653">Protein transport</keyword>
<dbReference type="PANTHER" id="PTHR28021:SF1">
    <property type="entry name" value="PRESEQUENCE TRANSLOCATED-ASSOCIATED MOTOR SUBUNIT PAM17, MITOCHONDRIAL"/>
    <property type="match status" value="1"/>
</dbReference>